<dbReference type="InterPro" id="IPR043136">
    <property type="entry name" value="B30.2/SPRY_sf"/>
</dbReference>
<dbReference type="Proteomes" id="UP000324800">
    <property type="component" value="Unassembled WGS sequence"/>
</dbReference>
<gene>
    <name evidence="2" type="ORF">EZS28_011737</name>
</gene>
<evidence type="ECO:0008006" key="4">
    <source>
        <dbReference type="Google" id="ProtNLM"/>
    </source>
</evidence>
<sequence length="198" mass="22926">MSQEFTIPTVNRHQYLQKKNSNQNQTRIKRQPVSDTQSQPIPYTPIELCHEDTQVDGDTYSNISEKAVGIADETVHYKRHEWFDARGYDKIVYCFREGWLRHSGQFGVKGNAEFDNDGDRVAMELNMDSNPRALTFYVNDVEQPIFVTNIPEAVRFYVFLMEEDQSFKVLKFEALSAPIAVHGTGSRSLDYESEWKSD</sequence>
<name>A0A5J4WCV7_9EUKA</name>
<dbReference type="SUPFAM" id="SSF49899">
    <property type="entry name" value="Concanavalin A-like lectins/glucanases"/>
    <property type="match status" value="1"/>
</dbReference>
<dbReference type="OrthoDB" id="2306477at2759"/>
<dbReference type="EMBL" id="SNRW01002445">
    <property type="protein sequence ID" value="KAA6392741.1"/>
    <property type="molecule type" value="Genomic_DNA"/>
</dbReference>
<dbReference type="InterPro" id="IPR013320">
    <property type="entry name" value="ConA-like_dom_sf"/>
</dbReference>
<evidence type="ECO:0000313" key="3">
    <source>
        <dbReference type="Proteomes" id="UP000324800"/>
    </source>
</evidence>
<feature type="compositionally biased region" description="Polar residues" evidence="1">
    <location>
        <begin position="1"/>
        <end position="26"/>
    </location>
</feature>
<dbReference type="Gene3D" id="2.60.120.920">
    <property type="match status" value="1"/>
</dbReference>
<evidence type="ECO:0000256" key="1">
    <source>
        <dbReference type="SAM" id="MobiDB-lite"/>
    </source>
</evidence>
<proteinExistence type="predicted"/>
<protein>
    <recommendedName>
        <fullName evidence="4">SPRY domain-containing protein</fullName>
    </recommendedName>
</protein>
<reference evidence="2 3" key="1">
    <citation type="submission" date="2019-03" db="EMBL/GenBank/DDBJ databases">
        <title>Single cell metagenomics reveals metabolic interactions within the superorganism composed of flagellate Streblomastix strix and complex community of Bacteroidetes bacteria on its surface.</title>
        <authorList>
            <person name="Treitli S.C."/>
            <person name="Kolisko M."/>
            <person name="Husnik F."/>
            <person name="Keeling P."/>
            <person name="Hampl V."/>
        </authorList>
    </citation>
    <scope>NUCLEOTIDE SEQUENCE [LARGE SCALE GENOMIC DNA]</scope>
    <source>
        <strain evidence="2">ST1C</strain>
    </source>
</reference>
<evidence type="ECO:0000313" key="2">
    <source>
        <dbReference type="EMBL" id="KAA6392741.1"/>
    </source>
</evidence>
<comment type="caution">
    <text evidence="2">The sequence shown here is derived from an EMBL/GenBank/DDBJ whole genome shotgun (WGS) entry which is preliminary data.</text>
</comment>
<organism evidence="2 3">
    <name type="scientific">Streblomastix strix</name>
    <dbReference type="NCBI Taxonomy" id="222440"/>
    <lineage>
        <taxon>Eukaryota</taxon>
        <taxon>Metamonada</taxon>
        <taxon>Preaxostyla</taxon>
        <taxon>Oxymonadida</taxon>
        <taxon>Streblomastigidae</taxon>
        <taxon>Streblomastix</taxon>
    </lineage>
</organism>
<dbReference type="AlphaFoldDB" id="A0A5J4WCV7"/>
<accession>A0A5J4WCV7</accession>
<feature type="region of interest" description="Disordered" evidence="1">
    <location>
        <begin position="1"/>
        <end position="41"/>
    </location>
</feature>